<name>A0A8E0VK55_9TREM</name>
<accession>A0A8E0VK55</accession>
<feature type="region of interest" description="Disordered" evidence="2">
    <location>
        <begin position="110"/>
        <end position="144"/>
    </location>
</feature>
<dbReference type="PANTHER" id="PTHR43941">
    <property type="entry name" value="STRUCTURAL MAINTENANCE OF CHROMOSOMES PROTEIN 2"/>
    <property type="match status" value="1"/>
</dbReference>
<feature type="non-terminal residue" evidence="4">
    <location>
        <position position="1"/>
    </location>
</feature>
<feature type="region of interest" description="Disordered" evidence="2">
    <location>
        <begin position="1"/>
        <end position="90"/>
    </location>
</feature>
<feature type="region of interest" description="Disordered" evidence="2">
    <location>
        <begin position="607"/>
        <end position="630"/>
    </location>
</feature>
<keyword evidence="5" id="KW-1185">Reference proteome</keyword>
<dbReference type="EMBL" id="LUCM01001952">
    <property type="protein sequence ID" value="KAA0198071.1"/>
    <property type="molecule type" value="Genomic_DNA"/>
</dbReference>
<proteinExistence type="predicted"/>
<organism evidence="4 5">
    <name type="scientific">Fasciolopsis buskii</name>
    <dbReference type="NCBI Taxonomy" id="27845"/>
    <lineage>
        <taxon>Eukaryota</taxon>
        <taxon>Metazoa</taxon>
        <taxon>Spiralia</taxon>
        <taxon>Lophotrochozoa</taxon>
        <taxon>Platyhelminthes</taxon>
        <taxon>Trematoda</taxon>
        <taxon>Digenea</taxon>
        <taxon>Plagiorchiida</taxon>
        <taxon>Echinostomata</taxon>
        <taxon>Echinostomatoidea</taxon>
        <taxon>Fasciolidae</taxon>
        <taxon>Fasciolopsis</taxon>
    </lineage>
</organism>
<feature type="compositionally biased region" description="Basic and acidic residues" evidence="2">
    <location>
        <begin position="610"/>
        <end position="621"/>
    </location>
</feature>
<comment type="caution">
    <text evidence="4">The sequence shown here is derived from an EMBL/GenBank/DDBJ whole genome shotgun (WGS) entry which is preliminary data.</text>
</comment>
<dbReference type="AlphaFoldDB" id="A0A8E0VK55"/>
<evidence type="ECO:0000256" key="2">
    <source>
        <dbReference type="SAM" id="MobiDB-lite"/>
    </source>
</evidence>
<reference evidence="4" key="1">
    <citation type="submission" date="2019-05" db="EMBL/GenBank/DDBJ databases">
        <title>Annotation for the trematode Fasciolopsis buski.</title>
        <authorList>
            <person name="Choi Y.-J."/>
        </authorList>
    </citation>
    <scope>NUCLEOTIDE SEQUENCE</scope>
    <source>
        <strain evidence="4">HT</strain>
        <tissue evidence="4">Whole worm</tissue>
    </source>
</reference>
<feature type="domain" description="Dynein associated protein" evidence="3">
    <location>
        <begin position="520"/>
        <end position="769"/>
    </location>
</feature>
<sequence>APSGSSPSLAGDSKRKISSPSPGKQTSILTTKPKTTGSAIPAPTSAAIPAVTPSSRTSSLPGPAVTPVVESPSASETHPASPKPPAPVATTSNATIGVVQSKPHMVESSALPGVLTSPQPTRTSVSATPTVGSLSVVSDGKHSPDTSLELINLRAEIQTLTEHMEALKAKREEDRIRLQEMERLKIQITQLEENRRLMREQAAELQRSLAQAKTEKSEVQEAFDRYREETAEMVENMEMATLDKEMAEEKLDSVQSELELLKEQLEELTLENQILKEESDERAAGLVGAETPGEAGPTPVQLKNLEQQNERMKQALVKLRDLANQDKQEIAKLTKEIGSLESEVSQLTTEKERMSLELKQSLEQVIELKEQVDASLGADQMVAQLTQRNLELEEQIEKLTEARNVLEALCETNDELQETSREEARELREEIEQGHVQILNLTRHVDACRETISDYEKTLSKFRDLVTELQAQNNELRCSLAEGQREKETKLQSELVGIQQAFPHPDSMVQPSALGLSLVSQAQTLGKVIEAELRKLEAEQSAAHVSRLSAFLPDSFLRRGGDYDALLVVLLVDRLASKADLLANHLCERFPLPACIPGQAKPPAVLAAEQSEKSTDPENKVGLKLPGSEQPLPPMTKTKAELYSFVTRAIHLLRCWSALLSQFKETLATCSVELYLKLGSLYTEMVSHEQSVDRLLELTRKDQLDENTSLGPLKMSLTYFIQLKAVHLANESAVNCTARLYEFTRCTLASVDALATDSTALCILTGQSLEPLETAASEASASAGGPIGLTVTSSAELAGKPKADSKLTGLIGLLAEIIRFATSMRITARRIRRRLPTDSTSQPLSFPAEVTGILDKALESLNAVVGALQDGTRLTAQLTARQAEDNVDVKPSVVMSSCLVESCRENLTGANVSGKSGAPVPDVVFRSYLTQIRELVSKVAVAMENGEYDFDGTRQSKVS</sequence>
<evidence type="ECO:0000313" key="5">
    <source>
        <dbReference type="Proteomes" id="UP000728185"/>
    </source>
</evidence>
<feature type="coiled-coil region" evidence="1">
    <location>
        <begin position="150"/>
        <end position="486"/>
    </location>
</feature>
<feature type="compositionally biased region" description="Polar residues" evidence="2">
    <location>
        <begin position="116"/>
        <end position="136"/>
    </location>
</feature>
<dbReference type="InterPro" id="IPR022157">
    <property type="entry name" value="Dynactin"/>
</dbReference>
<dbReference type="Pfam" id="PF12455">
    <property type="entry name" value="Dynactin"/>
    <property type="match status" value="1"/>
</dbReference>
<evidence type="ECO:0000313" key="4">
    <source>
        <dbReference type="EMBL" id="KAA0198071.1"/>
    </source>
</evidence>
<feature type="compositionally biased region" description="Low complexity" evidence="2">
    <location>
        <begin position="35"/>
        <end position="55"/>
    </location>
</feature>
<dbReference type="Proteomes" id="UP000728185">
    <property type="component" value="Unassembled WGS sequence"/>
</dbReference>
<protein>
    <submittedName>
        <fullName evidence="4">Dynactin subunit 1</fullName>
    </submittedName>
</protein>
<gene>
    <name evidence="4" type="ORF">FBUS_10181</name>
</gene>
<dbReference type="OrthoDB" id="2130750at2759"/>
<evidence type="ECO:0000259" key="3">
    <source>
        <dbReference type="Pfam" id="PF12455"/>
    </source>
</evidence>
<feature type="compositionally biased region" description="Polar residues" evidence="2">
    <location>
        <begin position="18"/>
        <end position="34"/>
    </location>
</feature>
<evidence type="ECO:0000256" key="1">
    <source>
        <dbReference type="SAM" id="Coils"/>
    </source>
</evidence>
<keyword evidence="1" id="KW-0175">Coiled coil</keyword>